<sequence length="174" mass="18411">MAFLVFVTATAALSSFDRAISVTFSRASLLMASCGSVVETGTSAALRRRAFLQCAPLLAFGGAAVLPRAAQASYAMQKAAVAAHSWEATGKEKEKAVYDSIEDALDSKRRFRPEAGELGYVGGEYTKRSMQLRAEAEAEAASLDAKRDSSGYARPEELLGAGVARAASRRLVVP</sequence>
<gene>
    <name evidence="2" type="ORF">CPEL01642_LOCUS10245</name>
</gene>
<dbReference type="EMBL" id="HBEY01021410">
    <property type="protein sequence ID" value="CAD8606910.1"/>
    <property type="molecule type" value="Transcribed_RNA"/>
</dbReference>
<evidence type="ECO:0000313" key="2">
    <source>
        <dbReference type="EMBL" id="CAD8606910.1"/>
    </source>
</evidence>
<proteinExistence type="predicted"/>
<feature type="chain" id="PRO_5031237663" evidence="1">
    <location>
        <begin position="20"/>
        <end position="174"/>
    </location>
</feature>
<evidence type="ECO:0000256" key="1">
    <source>
        <dbReference type="SAM" id="SignalP"/>
    </source>
</evidence>
<dbReference type="AlphaFoldDB" id="A0A7S0PZ70"/>
<keyword evidence="1" id="KW-0732">Signal</keyword>
<organism evidence="2">
    <name type="scientific">Coccolithus braarudii</name>
    <dbReference type="NCBI Taxonomy" id="221442"/>
    <lineage>
        <taxon>Eukaryota</taxon>
        <taxon>Haptista</taxon>
        <taxon>Haptophyta</taxon>
        <taxon>Prymnesiophyceae</taxon>
        <taxon>Coccolithales</taxon>
        <taxon>Coccolithaceae</taxon>
        <taxon>Coccolithus</taxon>
    </lineage>
</organism>
<reference evidence="2" key="1">
    <citation type="submission" date="2021-01" db="EMBL/GenBank/DDBJ databases">
        <authorList>
            <person name="Corre E."/>
            <person name="Pelletier E."/>
            <person name="Niang G."/>
            <person name="Scheremetjew M."/>
            <person name="Finn R."/>
            <person name="Kale V."/>
            <person name="Holt S."/>
            <person name="Cochrane G."/>
            <person name="Meng A."/>
            <person name="Brown T."/>
            <person name="Cohen L."/>
        </authorList>
    </citation>
    <scope>NUCLEOTIDE SEQUENCE</scope>
    <source>
        <strain evidence="2">PLY182g</strain>
    </source>
</reference>
<protein>
    <submittedName>
        <fullName evidence="2">Uncharacterized protein</fullName>
    </submittedName>
</protein>
<accession>A0A7S0PZ70</accession>
<feature type="signal peptide" evidence="1">
    <location>
        <begin position="1"/>
        <end position="19"/>
    </location>
</feature>
<name>A0A7S0PZ70_9EUKA</name>